<dbReference type="Proteomes" id="UP000010422">
    <property type="component" value="Unassembled WGS sequence"/>
</dbReference>
<dbReference type="STRING" id="1209962.L0PEC3"/>
<dbReference type="EMBL" id="CAKM01000250">
    <property type="protein sequence ID" value="CCJ30409.1"/>
    <property type="molecule type" value="Genomic_DNA"/>
</dbReference>
<evidence type="ECO:0000313" key="4">
    <source>
        <dbReference type="EMBL" id="CCJ30409.1"/>
    </source>
</evidence>
<keyword evidence="1" id="KW-0963">Cytoplasm</keyword>
<dbReference type="GO" id="GO:0006412">
    <property type="term" value="P:translation"/>
    <property type="evidence" value="ECO:0007669"/>
    <property type="project" value="InterPro"/>
</dbReference>
<gene>
    <name evidence="4" type="ORF">PNEJI1_001567</name>
</gene>
<sequence>MQMTHYGDEKIKLQIAEVQGRDCLTNFYGMLMTSDKLRSLVRRWQTLIEAHQDVKANRWLCVEAV</sequence>
<protein>
    <submittedName>
        <fullName evidence="4">Uncharacterized protein</fullName>
    </submittedName>
</protein>
<comment type="caution">
    <text evidence="4">The sequence shown here is derived from an EMBL/GenBank/DDBJ whole genome shotgun (WGS) entry which is preliminary data.</text>
</comment>
<dbReference type="GO" id="GO:0005840">
    <property type="term" value="C:ribosome"/>
    <property type="evidence" value="ECO:0007669"/>
    <property type="project" value="UniProtKB-KW"/>
</dbReference>
<dbReference type="InterPro" id="IPR001593">
    <property type="entry name" value="Ribosomal_eS1"/>
</dbReference>
<proteinExistence type="predicted"/>
<accession>L0PEC3</accession>
<dbReference type="Pfam" id="PF01015">
    <property type="entry name" value="Ribosomal_S3Ae"/>
    <property type="match status" value="1"/>
</dbReference>
<dbReference type="PANTHER" id="PTHR11830">
    <property type="entry name" value="40S RIBOSOMAL PROTEIN S3A"/>
    <property type="match status" value="1"/>
</dbReference>
<reference evidence="4 5" key="1">
    <citation type="journal article" date="2012" name="MBio">
        <title>De novo assembly of the Pneumocystis jirovecii genome from a single bronchoalveolar lavage fluid specimen from a patient.</title>
        <authorList>
            <person name="Cisse O.H."/>
            <person name="Pagni M."/>
            <person name="Hauser P.M."/>
        </authorList>
    </citation>
    <scope>NUCLEOTIDE SEQUENCE [LARGE SCALE GENOMIC DNA]</scope>
    <source>
        <strain evidence="4 5">SE8</strain>
    </source>
</reference>
<evidence type="ECO:0000313" key="5">
    <source>
        <dbReference type="Proteomes" id="UP000010422"/>
    </source>
</evidence>
<evidence type="ECO:0000256" key="3">
    <source>
        <dbReference type="ARBA" id="ARBA00023274"/>
    </source>
</evidence>
<keyword evidence="2" id="KW-0689">Ribosomal protein</keyword>
<dbReference type="GO" id="GO:0003735">
    <property type="term" value="F:structural constituent of ribosome"/>
    <property type="evidence" value="ECO:0007669"/>
    <property type="project" value="InterPro"/>
</dbReference>
<feature type="non-terminal residue" evidence="4">
    <location>
        <position position="65"/>
    </location>
</feature>
<keyword evidence="3" id="KW-0687">Ribonucleoprotein</keyword>
<name>L0PEC3_PNEJI</name>
<evidence type="ECO:0000256" key="1">
    <source>
        <dbReference type="ARBA" id="ARBA00022490"/>
    </source>
</evidence>
<evidence type="ECO:0000256" key="2">
    <source>
        <dbReference type="ARBA" id="ARBA00022980"/>
    </source>
</evidence>
<dbReference type="InParanoid" id="L0PEC3"/>
<organism evidence="5">
    <name type="scientific">Pneumocystis jirovecii</name>
    <name type="common">Human pneumocystis pneumonia agent</name>
    <dbReference type="NCBI Taxonomy" id="42068"/>
    <lineage>
        <taxon>Eukaryota</taxon>
        <taxon>Fungi</taxon>
        <taxon>Dikarya</taxon>
        <taxon>Ascomycota</taxon>
        <taxon>Taphrinomycotina</taxon>
        <taxon>Pneumocystomycetes</taxon>
        <taxon>Pneumocystaceae</taxon>
        <taxon>Pneumocystis</taxon>
    </lineage>
</organism>
<dbReference type="AlphaFoldDB" id="L0PEC3"/>
<dbReference type="GO" id="GO:1990904">
    <property type="term" value="C:ribonucleoprotein complex"/>
    <property type="evidence" value="ECO:0007669"/>
    <property type="project" value="UniProtKB-KW"/>
</dbReference>
<dbReference type="VEuPathDB" id="FungiDB:PNEJI1_001567"/>